<dbReference type="Pfam" id="PF00061">
    <property type="entry name" value="Lipocalin"/>
    <property type="match status" value="1"/>
</dbReference>
<sequence>MAESLLGLYKLEKHENFEKFMEAIGVGLATRKIGANTTNTNEFTKDGEKFKIIQKSTFKNYEIEFELGKEFETSTIDGRKVKTVFTWENGKLIQKEWPLKDKAAGEAVYERELKGDLLITKTTKTSSKFICLEQDVTPRGWGWGVEADPPLLSSTLCGCTPGNG</sequence>
<reference evidence="4 5" key="1">
    <citation type="journal article" date="2017" name="PLoS Biol.">
        <title>The sea cucumber genome provides insights into morphological evolution and visceral regeneration.</title>
        <authorList>
            <person name="Zhang X."/>
            <person name="Sun L."/>
            <person name="Yuan J."/>
            <person name="Sun Y."/>
            <person name="Gao Y."/>
            <person name="Zhang L."/>
            <person name="Li S."/>
            <person name="Dai H."/>
            <person name="Hamel J.F."/>
            <person name="Liu C."/>
            <person name="Yu Y."/>
            <person name="Liu S."/>
            <person name="Lin W."/>
            <person name="Guo K."/>
            <person name="Jin S."/>
            <person name="Xu P."/>
            <person name="Storey K.B."/>
            <person name="Huan P."/>
            <person name="Zhang T."/>
            <person name="Zhou Y."/>
            <person name="Zhang J."/>
            <person name="Lin C."/>
            <person name="Li X."/>
            <person name="Xing L."/>
            <person name="Huo D."/>
            <person name="Sun M."/>
            <person name="Wang L."/>
            <person name="Mercier A."/>
            <person name="Li F."/>
            <person name="Yang H."/>
            <person name="Xiang J."/>
        </authorList>
    </citation>
    <scope>NUCLEOTIDE SEQUENCE [LARGE SCALE GENOMIC DNA]</scope>
    <source>
        <strain evidence="4">Shaxun</strain>
        <tissue evidence="4">Muscle</tissue>
    </source>
</reference>
<dbReference type="OrthoDB" id="412780at2759"/>
<gene>
    <name evidence="4" type="ORF">BSL78_24425</name>
</gene>
<organism evidence="4 5">
    <name type="scientific">Stichopus japonicus</name>
    <name type="common">Sea cucumber</name>
    <dbReference type="NCBI Taxonomy" id="307972"/>
    <lineage>
        <taxon>Eukaryota</taxon>
        <taxon>Metazoa</taxon>
        <taxon>Echinodermata</taxon>
        <taxon>Eleutherozoa</taxon>
        <taxon>Echinozoa</taxon>
        <taxon>Holothuroidea</taxon>
        <taxon>Aspidochirotacea</taxon>
        <taxon>Aspidochirotida</taxon>
        <taxon>Stichopodidae</taxon>
        <taxon>Apostichopus</taxon>
    </lineage>
</organism>
<dbReference type="PROSITE" id="PS00214">
    <property type="entry name" value="FABP"/>
    <property type="match status" value="1"/>
</dbReference>
<dbReference type="InterPro" id="IPR012674">
    <property type="entry name" value="Calycin"/>
</dbReference>
<dbReference type="AlphaFoldDB" id="A0A2G8JSS3"/>
<evidence type="ECO:0000313" key="4">
    <source>
        <dbReference type="EMBL" id="PIK38735.1"/>
    </source>
</evidence>
<dbReference type="PANTHER" id="PTHR11955">
    <property type="entry name" value="FATTY ACID BINDING PROTEIN"/>
    <property type="match status" value="1"/>
</dbReference>
<comment type="similarity">
    <text evidence="1 2">Belongs to the calycin superfamily. Fatty-acid binding protein (FABP) family.</text>
</comment>
<dbReference type="CDD" id="cd00742">
    <property type="entry name" value="FABP"/>
    <property type="match status" value="1"/>
</dbReference>
<dbReference type="Gene3D" id="2.40.128.20">
    <property type="match status" value="1"/>
</dbReference>
<keyword evidence="2" id="KW-0813">Transport</keyword>
<dbReference type="STRING" id="307972.A0A2G8JSS3"/>
<evidence type="ECO:0000259" key="3">
    <source>
        <dbReference type="PROSITE" id="PS00214"/>
    </source>
</evidence>
<dbReference type="PRINTS" id="PR00178">
    <property type="entry name" value="FATTYACIDBP"/>
</dbReference>
<dbReference type="InterPro" id="IPR000566">
    <property type="entry name" value="Lipocln_cytosolic_FA-bd_dom"/>
</dbReference>
<comment type="caution">
    <text evidence="4">The sequence shown here is derived from an EMBL/GenBank/DDBJ whole genome shotgun (WGS) entry which is preliminary data.</text>
</comment>
<protein>
    <recommendedName>
        <fullName evidence="3">Cytosolic fatty-acid binding proteins domain-containing protein</fullName>
    </recommendedName>
</protein>
<evidence type="ECO:0000256" key="2">
    <source>
        <dbReference type="RuleBase" id="RU003696"/>
    </source>
</evidence>
<dbReference type="InterPro" id="IPR031259">
    <property type="entry name" value="ILBP"/>
</dbReference>
<evidence type="ECO:0000256" key="1">
    <source>
        <dbReference type="ARBA" id="ARBA00008390"/>
    </source>
</evidence>
<keyword evidence="5" id="KW-1185">Reference proteome</keyword>
<dbReference type="Proteomes" id="UP000230750">
    <property type="component" value="Unassembled WGS sequence"/>
</dbReference>
<name>A0A2G8JSS3_STIJA</name>
<dbReference type="EMBL" id="MRZV01001320">
    <property type="protein sequence ID" value="PIK38735.1"/>
    <property type="molecule type" value="Genomic_DNA"/>
</dbReference>
<proteinExistence type="inferred from homology"/>
<evidence type="ECO:0000313" key="5">
    <source>
        <dbReference type="Proteomes" id="UP000230750"/>
    </source>
</evidence>
<feature type="domain" description="Cytosolic fatty-acid binding proteins" evidence="3">
    <location>
        <begin position="7"/>
        <end position="24"/>
    </location>
</feature>
<dbReference type="SUPFAM" id="SSF50814">
    <property type="entry name" value="Lipocalins"/>
    <property type="match status" value="1"/>
</dbReference>
<accession>A0A2G8JSS3</accession>
<dbReference type="InterPro" id="IPR000463">
    <property type="entry name" value="Fatty_acid-bd"/>
</dbReference>
<dbReference type="GO" id="GO:0008289">
    <property type="term" value="F:lipid binding"/>
    <property type="evidence" value="ECO:0007669"/>
    <property type="project" value="InterPro"/>
</dbReference>